<evidence type="ECO:0000313" key="16">
    <source>
        <dbReference type="Proteomes" id="UP000279470"/>
    </source>
</evidence>
<dbReference type="InterPro" id="IPR008144">
    <property type="entry name" value="Guanylate_kin-like_dom"/>
</dbReference>
<keyword evidence="8 13" id="KW-0547">Nucleotide-binding</keyword>
<dbReference type="Pfam" id="PF00625">
    <property type="entry name" value="Guanylate_kin"/>
    <property type="match status" value="1"/>
</dbReference>
<dbReference type="AlphaFoldDB" id="A0A429XFY9"/>
<keyword evidence="9 13" id="KW-0418">Kinase</keyword>
<evidence type="ECO:0000256" key="9">
    <source>
        <dbReference type="ARBA" id="ARBA00022777"/>
    </source>
</evidence>
<name>A0A429XFY9_9RICK</name>
<evidence type="ECO:0000256" key="7">
    <source>
        <dbReference type="ARBA" id="ARBA00022679"/>
    </source>
</evidence>
<evidence type="ECO:0000256" key="10">
    <source>
        <dbReference type="ARBA" id="ARBA00022840"/>
    </source>
</evidence>
<dbReference type="PROSITE" id="PS00856">
    <property type="entry name" value="GUANYLATE_KINASE_1"/>
    <property type="match status" value="1"/>
</dbReference>
<dbReference type="SUPFAM" id="SSF52540">
    <property type="entry name" value="P-loop containing nucleoside triphosphate hydrolases"/>
    <property type="match status" value="1"/>
</dbReference>
<evidence type="ECO:0000256" key="8">
    <source>
        <dbReference type="ARBA" id="ARBA00022741"/>
    </source>
</evidence>
<comment type="catalytic activity">
    <reaction evidence="12 13">
        <text>GMP + ATP = GDP + ADP</text>
        <dbReference type="Rhea" id="RHEA:20780"/>
        <dbReference type="ChEBI" id="CHEBI:30616"/>
        <dbReference type="ChEBI" id="CHEBI:58115"/>
        <dbReference type="ChEBI" id="CHEBI:58189"/>
        <dbReference type="ChEBI" id="CHEBI:456216"/>
        <dbReference type="EC" id="2.7.4.8"/>
    </reaction>
</comment>
<dbReference type="InterPro" id="IPR008145">
    <property type="entry name" value="GK/Ca_channel_bsu"/>
</dbReference>
<dbReference type="RefSeq" id="WP_126045279.1">
    <property type="nucleotide sequence ID" value="NZ_RXFM01000134.1"/>
</dbReference>
<dbReference type="GO" id="GO:0005524">
    <property type="term" value="F:ATP binding"/>
    <property type="evidence" value="ECO:0007669"/>
    <property type="project" value="UniProtKB-UniRule"/>
</dbReference>
<evidence type="ECO:0000256" key="12">
    <source>
        <dbReference type="ARBA" id="ARBA00048594"/>
    </source>
</evidence>
<evidence type="ECO:0000256" key="13">
    <source>
        <dbReference type="HAMAP-Rule" id="MF_00328"/>
    </source>
</evidence>
<comment type="function">
    <text evidence="1 13">Essential for recycling GMP and indirectly, cGMP.</text>
</comment>
<dbReference type="Gene3D" id="3.40.50.300">
    <property type="entry name" value="P-loop containing nucleotide triphosphate hydrolases"/>
    <property type="match status" value="1"/>
</dbReference>
<comment type="caution">
    <text evidence="15">The sequence shown here is derived from an EMBL/GenBank/DDBJ whole genome shotgun (WGS) entry which is preliminary data.</text>
</comment>
<dbReference type="InterPro" id="IPR027417">
    <property type="entry name" value="P-loop_NTPase"/>
</dbReference>
<organism evidence="15 16">
    <name type="scientific">Candidatus Aquarickettsia rohweri</name>
    <dbReference type="NCBI Taxonomy" id="2602574"/>
    <lineage>
        <taxon>Bacteria</taxon>
        <taxon>Pseudomonadati</taxon>
        <taxon>Pseudomonadota</taxon>
        <taxon>Alphaproteobacteria</taxon>
        <taxon>Rickettsiales</taxon>
        <taxon>Candidatus Midichloriaceae</taxon>
        <taxon>Candidatus Aquarickettsia</taxon>
    </lineage>
</organism>
<keyword evidence="7 13" id="KW-0808">Transferase</keyword>
<dbReference type="HAMAP" id="MF_00328">
    <property type="entry name" value="Guanylate_kinase"/>
    <property type="match status" value="1"/>
</dbReference>
<proteinExistence type="inferred from homology"/>
<dbReference type="GO" id="GO:0005829">
    <property type="term" value="C:cytosol"/>
    <property type="evidence" value="ECO:0007669"/>
    <property type="project" value="TreeGrafter"/>
</dbReference>
<evidence type="ECO:0000256" key="3">
    <source>
        <dbReference type="ARBA" id="ARBA00005790"/>
    </source>
</evidence>
<accession>A0A429XFY9</accession>
<reference evidence="16" key="1">
    <citation type="submission" date="2018-11" db="EMBL/GenBank/DDBJ databases">
        <title>Phylogenetic, genomic, and biogeographic characterization of a novel and ubiquitous marine invertebrate-associated Rickettsiales parasite, Candidatus Marinoinvertebrata rohwerii, gen. nov., sp. nov.</title>
        <authorList>
            <person name="Klinges J.G."/>
            <person name="Rosales S.M."/>
            <person name="Mcminds R."/>
            <person name="Shaver E.C."/>
            <person name="Shantz A."/>
            <person name="Peters E.C."/>
            <person name="Burkepile D.E."/>
            <person name="Silliman B.R."/>
            <person name="Vega Thurber R.L."/>
        </authorList>
    </citation>
    <scope>NUCLEOTIDE SEQUENCE [LARGE SCALE GENOMIC DNA]</scope>
    <source>
        <strain evidence="16">a_cerv_44</strain>
    </source>
</reference>
<dbReference type="EC" id="2.7.4.8" evidence="4 13"/>
<protein>
    <recommendedName>
        <fullName evidence="5 13">Guanylate kinase</fullName>
        <ecNumber evidence="4 13">2.7.4.8</ecNumber>
    </recommendedName>
    <alternativeName>
        <fullName evidence="11 13">GMP kinase</fullName>
    </alternativeName>
</protein>
<keyword evidence="10 13" id="KW-0067">ATP-binding</keyword>
<dbReference type="InterPro" id="IPR017665">
    <property type="entry name" value="Guanylate_kinase"/>
</dbReference>
<dbReference type="FunFam" id="3.30.63.10:FF:000005">
    <property type="entry name" value="Guanylate kinase"/>
    <property type="match status" value="1"/>
</dbReference>
<dbReference type="OrthoDB" id="9808150at2"/>
<dbReference type="Gene3D" id="3.30.63.10">
    <property type="entry name" value="Guanylate Kinase phosphate binding domain"/>
    <property type="match status" value="1"/>
</dbReference>
<feature type="binding site" evidence="13">
    <location>
        <begin position="6"/>
        <end position="13"/>
    </location>
    <ligand>
        <name>ATP</name>
        <dbReference type="ChEBI" id="CHEBI:30616"/>
    </ligand>
</feature>
<evidence type="ECO:0000256" key="4">
    <source>
        <dbReference type="ARBA" id="ARBA00012961"/>
    </source>
</evidence>
<dbReference type="PANTHER" id="PTHR23117:SF13">
    <property type="entry name" value="GUANYLATE KINASE"/>
    <property type="match status" value="1"/>
</dbReference>
<keyword evidence="16" id="KW-1185">Reference proteome</keyword>
<evidence type="ECO:0000259" key="14">
    <source>
        <dbReference type="PROSITE" id="PS50052"/>
    </source>
</evidence>
<feature type="domain" description="Guanylate kinase-like" evidence="14">
    <location>
        <begin position="1"/>
        <end position="178"/>
    </location>
</feature>
<dbReference type="CDD" id="cd00071">
    <property type="entry name" value="GMPK"/>
    <property type="match status" value="1"/>
</dbReference>
<comment type="subcellular location">
    <subcellularLocation>
        <location evidence="2 13">Cytoplasm</location>
    </subcellularLocation>
</comment>
<dbReference type="InterPro" id="IPR020590">
    <property type="entry name" value="Guanylate_kinase_CS"/>
</dbReference>
<dbReference type="SMART" id="SM00072">
    <property type="entry name" value="GuKc"/>
    <property type="match status" value="1"/>
</dbReference>
<gene>
    <name evidence="13" type="primary">gmk</name>
    <name evidence="15" type="ORF">EIC27_06725</name>
</gene>
<evidence type="ECO:0000256" key="11">
    <source>
        <dbReference type="ARBA" id="ARBA00030128"/>
    </source>
</evidence>
<sequence length="208" mass="24309">MFILSAPSGTGKTTLANEIIKNDEHISLSISCTTRKKRPNEIDGKHYYFKTKEEFKDQIESEELLEYAEIFGELYGTPKKEVLKKLDSGEDVLFDIDWQGHRQLSAIARADVTSVFLLPPSKKELLERLKLRNQDNGRVIEQRMARSDEEISHWHEYDYIIINRDIEQSLEKLLSILKSERLRKERRTGLNDFVGTLIHEEFVKTKII</sequence>
<dbReference type="Proteomes" id="UP000279470">
    <property type="component" value="Unassembled WGS sequence"/>
</dbReference>
<dbReference type="GO" id="GO:0004385">
    <property type="term" value="F:GMP kinase activity"/>
    <property type="evidence" value="ECO:0007669"/>
    <property type="project" value="UniProtKB-UniRule"/>
</dbReference>
<evidence type="ECO:0000256" key="2">
    <source>
        <dbReference type="ARBA" id="ARBA00004496"/>
    </source>
</evidence>
<dbReference type="PROSITE" id="PS50052">
    <property type="entry name" value="GUANYLATE_KINASE_2"/>
    <property type="match status" value="1"/>
</dbReference>
<comment type="similarity">
    <text evidence="3 13">Belongs to the guanylate kinase family.</text>
</comment>
<evidence type="ECO:0000313" key="15">
    <source>
        <dbReference type="EMBL" id="RST61962.1"/>
    </source>
</evidence>
<dbReference type="PANTHER" id="PTHR23117">
    <property type="entry name" value="GUANYLATE KINASE-RELATED"/>
    <property type="match status" value="1"/>
</dbReference>
<dbReference type="EMBL" id="RXFM01000134">
    <property type="protein sequence ID" value="RST61962.1"/>
    <property type="molecule type" value="Genomic_DNA"/>
</dbReference>
<evidence type="ECO:0000256" key="1">
    <source>
        <dbReference type="ARBA" id="ARBA00003531"/>
    </source>
</evidence>
<keyword evidence="6 13" id="KW-0963">Cytoplasm</keyword>
<evidence type="ECO:0000256" key="5">
    <source>
        <dbReference type="ARBA" id="ARBA00016296"/>
    </source>
</evidence>
<evidence type="ECO:0000256" key="6">
    <source>
        <dbReference type="ARBA" id="ARBA00022490"/>
    </source>
</evidence>
<dbReference type="NCBIfam" id="TIGR03263">
    <property type="entry name" value="guanyl_kin"/>
    <property type="match status" value="1"/>
</dbReference>